<dbReference type="Pfam" id="PF13744">
    <property type="entry name" value="HTH_37"/>
    <property type="match status" value="1"/>
</dbReference>
<feature type="domain" description="HTH cro/C1-type" evidence="1">
    <location>
        <begin position="35"/>
        <end position="65"/>
    </location>
</feature>
<dbReference type="PROSITE" id="PS50943">
    <property type="entry name" value="HTH_CROC1"/>
    <property type="match status" value="1"/>
</dbReference>
<dbReference type="EMBL" id="CP067420">
    <property type="protein sequence ID" value="QQP89688.1"/>
    <property type="molecule type" value="Genomic_DNA"/>
</dbReference>
<evidence type="ECO:0000313" key="2">
    <source>
        <dbReference type="EMBL" id="QQP89688.1"/>
    </source>
</evidence>
<dbReference type="SUPFAM" id="SSF47413">
    <property type="entry name" value="lambda repressor-like DNA-binding domains"/>
    <property type="match status" value="1"/>
</dbReference>
<name>A0ABX7B8P3_9PROT</name>
<evidence type="ECO:0000259" key="1">
    <source>
        <dbReference type="PROSITE" id="PS50943"/>
    </source>
</evidence>
<reference evidence="2" key="1">
    <citation type="submission" date="2021-02" db="EMBL/GenBank/DDBJ databases">
        <title>Skermanella TT6 skin isolate.</title>
        <authorList>
            <person name="Lee K."/>
            <person name="Ganzorig M."/>
        </authorList>
    </citation>
    <scope>NUCLEOTIDE SEQUENCE</scope>
    <source>
        <strain evidence="2">TT6</strain>
    </source>
</reference>
<dbReference type="Proteomes" id="UP000595197">
    <property type="component" value="Chromosome"/>
</dbReference>
<dbReference type="InterPro" id="IPR039554">
    <property type="entry name" value="HigA2-like_HTH"/>
</dbReference>
<gene>
    <name evidence="2" type="ORF">IGS68_27630</name>
</gene>
<dbReference type="RefSeq" id="WP_201076227.1">
    <property type="nucleotide sequence ID" value="NZ_CP067420.1"/>
</dbReference>
<dbReference type="CDD" id="cd00093">
    <property type="entry name" value="HTH_XRE"/>
    <property type="match status" value="1"/>
</dbReference>
<sequence length="110" mass="12477">MSGRKSFAVLRSKMSPESKARIEEKKNLLRNEMALHELREARRLTQAALGETLKVDQSAVAKMEKRTDMYVSNLRRFVEAMGGELRVVAHFPEGDVVIRNFAEVEGRSAD</sequence>
<accession>A0ABX7B8P3</accession>
<dbReference type="InterPro" id="IPR001387">
    <property type="entry name" value="Cro/C1-type_HTH"/>
</dbReference>
<proteinExistence type="predicted"/>
<protein>
    <submittedName>
        <fullName evidence="2">XRE family transcriptional regulator</fullName>
    </submittedName>
</protein>
<evidence type="ECO:0000313" key="3">
    <source>
        <dbReference type="Proteomes" id="UP000595197"/>
    </source>
</evidence>
<dbReference type="InterPro" id="IPR010982">
    <property type="entry name" value="Lambda_DNA-bd_dom_sf"/>
</dbReference>
<organism evidence="2 3">
    <name type="scientific">Skermanella cutis</name>
    <dbReference type="NCBI Taxonomy" id="2775420"/>
    <lineage>
        <taxon>Bacteria</taxon>
        <taxon>Pseudomonadati</taxon>
        <taxon>Pseudomonadota</taxon>
        <taxon>Alphaproteobacteria</taxon>
        <taxon>Rhodospirillales</taxon>
        <taxon>Azospirillaceae</taxon>
        <taxon>Skermanella</taxon>
    </lineage>
</organism>
<dbReference type="Gene3D" id="1.10.260.40">
    <property type="entry name" value="lambda repressor-like DNA-binding domains"/>
    <property type="match status" value="1"/>
</dbReference>
<dbReference type="SMART" id="SM00530">
    <property type="entry name" value="HTH_XRE"/>
    <property type="match status" value="1"/>
</dbReference>
<keyword evidence="3" id="KW-1185">Reference proteome</keyword>